<evidence type="ECO:0000256" key="2">
    <source>
        <dbReference type="SAM" id="SignalP"/>
    </source>
</evidence>
<dbReference type="EMBL" id="JBHSPH010000002">
    <property type="protein sequence ID" value="MFC5861978.1"/>
    <property type="molecule type" value="Genomic_DNA"/>
</dbReference>
<evidence type="ECO:0000313" key="4">
    <source>
        <dbReference type="Proteomes" id="UP001596091"/>
    </source>
</evidence>
<feature type="compositionally biased region" description="Basic and acidic residues" evidence="1">
    <location>
        <begin position="70"/>
        <end position="85"/>
    </location>
</feature>
<comment type="caution">
    <text evidence="3">The sequence shown here is derived from an EMBL/GenBank/DDBJ whole genome shotgun (WGS) entry which is preliminary data.</text>
</comment>
<feature type="chain" id="PRO_5046085900" evidence="2">
    <location>
        <begin position="26"/>
        <end position="538"/>
    </location>
</feature>
<dbReference type="SUPFAM" id="SSF53474">
    <property type="entry name" value="alpha/beta-Hydrolases"/>
    <property type="match status" value="1"/>
</dbReference>
<protein>
    <submittedName>
        <fullName evidence="3">S10 family peptidase</fullName>
    </submittedName>
</protein>
<dbReference type="Pfam" id="PF00450">
    <property type="entry name" value="Peptidase_S10"/>
    <property type="match status" value="1"/>
</dbReference>
<reference evidence="4" key="1">
    <citation type="journal article" date="2019" name="Int. J. Syst. Evol. Microbiol.">
        <title>The Global Catalogue of Microorganisms (GCM) 10K type strain sequencing project: providing services to taxonomists for standard genome sequencing and annotation.</title>
        <authorList>
            <consortium name="The Broad Institute Genomics Platform"/>
            <consortium name="The Broad Institute Genome Sequencing Center for Infectious Disease"/>
            <person name="Wu L."/>
            <person name="Ma J."/>
        </authorList>
    </citation>
    <scope>NUCLEOTIDE SEQUENCE [LARGE SCALE GENOMIC DNA]</scope>
    <source>
        <strain evidence="4">JCM 4087</strain>
    </source>
</reference>
<feature type="signal peptide" evidence="2">
    <location>
        <begin position="1"/>
        <end position="25"/>
    </location>
</feature>
<sequence>MKWSNAVKAGAACVGMLMMVSVAGAQAPSTEQRPEITVPPGQQPQQGGQRQQQRPRGEQAAAENEGGAAGRREGAAAPAPEEKTVVTHHSARIGGQTINYTATTGTYVIRADNGTPKATFFYVAYTKDGVTDPASRPVSFVYNGGPGSASLFTHMGFGPKRVVLTPDGQGMEQPYRTVDNEDSFLDATDLVFIDAVSTGYSRPVAGQTPSQFYGIIEDANYFSDFIYQYLNRAERWLSPKYLIGESYGTTRSAELSGVLQERHEIYLDGIVLVSSVAFTDVSGDDRSAFFLPTYVTSAWYHHLLAPDLEKLSIEEVAQQARDFAHGEYAQTLEKGDLATADEKQKTIADMARLTGLSPKYIEESNLRVSPQRWFKELERDKRKTVGRLDSRFEGYDVDAAGERVEYDTSEASYLGAYAATFHDYVRRELGWKSDEYYTITANVRPWDQTGNTQVAEVLRSAMTSQRHLKVLVVCGYYDLATPFNGIERTVDHMHLEPEFRKNLSFSYYESGHMVYIDEKAHHKLHKDVDGFIESSYVH</sequence>
<dbReference type="Gene3D" id="3.40.50.1820">
    <property type="entry name" value="alpha/beta hydrolase"/>
    <property type="match status" value="1"/>
</dbReference>
<keyword evidence="4" id="KW-1185">Reference proteome</keyword>
<accession>A0ABW1ED14</accession>
<evidence type="ECO:0000313" key="3">
    <source>
        <dbReference type="EMBL" id="MFC5861978.1"/>
    </source>
</evidence>
<feature type="region of interest" description="Disordered" evidence="1">
    <location>
        <begin position="25"/>
        <end position="85"/>
    </location>
</feature>
<gene>
    <name evidence="3" type="ORF">ACFPT7_06715</name>
</gene>
<name>A0ABW1ED14_9BACT</name>
<dbReference type="InterPro" id="IPR001563">
    <property type="entry name" value="Peptidase_S10"/>
</dbReference>
<feature type="compositionally biased region" description="Low complexity" evidence="1">
    <location>
        <begin position="39"/>
        <end position="66"/>
    </location>
</feature>
<keyword evidence="2" id="KW-0732">Signal</keyword>
<dbReference type="RefSeq" id="WP_263337903.1">
    <property type="nucleotide sequence ID" value="NZ_JAGSYH010000004.1"/>
</dbReference>
<organism evidence="3 4">
    <name type="scientific">Acidicapsa dinghuensis</name>
    <dbReference type="NCBI Taxonomy" id="2218256"/>
    <lineage>
        <taxon>Bacteria</taxon>
        <taxon>Pseudomonadati</taxon>
        <taxon>Acidobacteriota</taxon>
        <taxon>Terriglobia</taxon>
        <taxon>Terriglobales</taxon>
        <taxon>Acidobacteriaceae</taxon>
        <taxon>Acidicapsa</taxon>
    </lineage>
</organism>
<dbReference type="Proteomes" id="UP001596091">
    <property type="component" value="Unassembled WGS sequence"/>
</dbReference>
<proteinExistence type="predicted"/>
<dbReference type="InterPro" id="IPR029058">
    <property type="entry name" value="AB_hydrolase_fold"/>
</dbReference>
<evidence type="ECO:0000256" key="1">
    <source>
        <dbReference type="SAM" id="MobiDB-lite"/>
    </source>
</evidence>